<keyword evidence="1" id="KW-0805">Transcription regulation</keyword>
<feature type="domain" description="HTH lacI-type" evidence="4">
    <location>
        <begin position="32"/>
        <end position="87"/>
    </location>
</feature>
<keyword evidence="3" id="KW-0804">Transcription</keyword>
<protein>
    <submittedName>
        <fullName evidence="6">Transcriptional regulator, LacI family</fullName>
    </submittedName>
</protein>
<dbReference type="AlphaFoldDB" id="C0D1X0"/>
<dbReference type="PANTHER" id="PTHR30146:SF154">
    <property type="entry name" value="TRANSCRIPTION REGULATOR, MEMBER OF GALR FAMILY"/>
    <property type="match status" value="1"/>
</dbReference>
<dbReference type="SMART" id="SM00354">
    <property type="entry name" value="HTH_LACI"/>
    <property type="match status" value="1"/>
</dbReference>
<feature type="non-terminal residue" evidence="6">
    <location>
        <position position="157"/>
    </location>
</feature>
<dbReference type="CDD" id="cd01392">
    <property type="entry name" value="HTH_LacI"/>
    <property type="match status" value="1"/>
</dbReference>
<evidence type="ECO:0000313" key="7">
    <source>
        <dbReference type="Proteomes" id="UP000004756"/>
    </source>
</evidence>
<sequence length="157" mass="17265">MQDGCGEKKRGPWTGGLLQRRQRRAEVTMKKLTINEIAERAGVSKTTVSFYLNGKTNKMSDETKRRIQHIIDETGYEPNAAARAMKAKSSGMIGVILGDLADPYSCQALKGLEDAAGSQNIQVMVAGSGMNFNSEKEIVERMLKMGAEGFIIQSTYR</sequence>
<keyword evidence="2" id="KW-0238">DNA-binding</keyword>
<dbReference type="InterPro" id="IPR000843">
    <property type="entry name" value="HTH_LacI"/>
</dbReference>
<dbReference type="Gene3D" id="3.40.50.2300">
    <property type="match status" value="1"/>
</dbReference>
<evidence type="ECO:0000259" key="5">
    <source>
        <dbReference type="PROSITE" id="PS50943"/>
    </source>
</evidence>
<gene>
    <name evidence="6" type="ORF">CLOSTASPAR_03259</name>
</gene>
<dbReference type="GO" id="GO:0003700">
    <property type="term" value="F:DNA-binding transcription factor activity"/>
    <property type="evidence" value="ECO:0007669"/>
    <property type="project" value="TreeGrafter"/>
</dbReference>
<evidence type="ECO:0000256" key="2">
    <source>
        <dbReference type="ARBA" id="ARBA00023125"/>
    </source>
</evidence>
<name>C0D1X0_9FIRM</name>
<dbReference type="Proteomes" id="UP000004756">
    <property type="component" value="Unassembled WGS sequence"/>
</dbReference>
<evidence type="ECO:0000256" key="3">
    <source>
        <dbReference type="ARBA" id="ARBA00023163"/>
    </source>
</evidence>
<accession>C0D1X0</accession>
<dbReference type="InterPro" id="IPR028082">
    <property type="entry name" value="Peripla_BP_I"/>
</dbReference>
<dbReference type="GO" id="GO:0000976">
    <property type="term" value="F:transcription cis-regulatory region binding"/>
    <property type="evidence" value="ECO:0007669"/>
    <property type="project" value="TreeGrafter"/>
</dbReference>
<dbReference type="SMART" id="SM00530">
    <property type="entry name" value="HTH_XRE"/>
    <property type="match status" value="1"/>
</dbReference>
<dbReference type="SUPFAM" id="SSF53822">
    <property type="entry name" value="Periplasmic binding protein-like I"/>
    <property type="match status" value="1"/>
</dbReference>
<dbReference type="PROSITE" id="PS50943">
    <property type="entry name" value="HTH_CROC1"/>
    <property type="match status" value="1"/>
</dbReference>
<dbReference type="SUPFAM" id="SSF47413">
    <property type="entry name" value="lambda repressor-like DNA-binding domains"/>
    <property type="match status" value="1"/>
</dbReference>
<organism evidence="6 7">
    <name type="scientific">[Clostridium] asparagiforme DSM 15981</name>
    <dbReference type="NCBI Taxonomy" id="518636"/>
    <lineage>
        <taxon>Bacteria</taxon>
        <taxon>Bacillati</taxon>
        <taxon>Bacillota</taxon>
        <taxon>Clostridia</taxon>
        <taxon>Lachnospirales</taxon>
        <taxon>Lachnospiraceae</taxon>
        <taxon>Enterocloster</taxon>
    </lineage>
</organism>
<dbReference type="PROSITE" id="PS00356">
    <property type="entry name" value="HTH_LACI_1"/>
    <property type="match status" value="1"/>
</dbReference>
<dbReference type="PROSITE" id="PS50932">
    <property type="entry name" value="HTH_LACI_2"/>
    <property type="match status" value="1"/>
</dbReference>
<dbReference type="InterPro" id="IPR001387">
    <property type="entry name" value="Cro/C1-type_HTH"/>
</dbReference>
<dbReference type="HOGENOM" id="CLU_037628_14_7_9"/>
<dbReference type="EMBL" id="ACCJ01000245">
    <property type="protein sequence ID" value="EEG54670.1"/>
    <property type="molecule type" value="Genomic_DNA"/>
</dbReference>
<dbReference type="InterPro" id="IPR010982">
    <property type="entry name" value="Lambda_DNA-bd_dom_sf"/>
</dbReference>
<dbReference type="PANTHER" id="PTHR30146">
    <property type="entry name" value="LACI-RELATED TRANSCRIPTIONAL REPRESSOR"/>
    <property type="match status" value="1"/>
</dbReference>
<evidence type="ECO:0000313" key="6">
    <source>
        <dbReference type="EMBL" id="EEG54670.1"/>
    </source>
</evidence>
<comment type="caution">
    <text evidence="6">The sequence shown here is derived from an EMBL/GenBank/DDBJ whole genome shotgun (WGS) entry which is preliminary data.</text>
</comment>
<proteinExistence type="predicted"/>
<dbReference type="Pfam" id="PF00356">
    <property type="entry name" value="LacI"/>
    <property type="match status" value="1"/>
</dbReference>
<evidence type="ECO:0000259" key="4">
    <source>
        <dbReference type="PROSITE" id="PS50932"/>
    </source>
</evidence>
<reference evidence="6 7" key="1">
    <citation type="submission" date="2009-02" db="EMBL/GenBank/DDBJ databases">
        <title>Draft genome sequence of Clostridium asparagiforme (DSM 15981).</title>
        <authorList>
            <person name="Sudarsanam P."/>
            <person name="Ley R."/>
            <person name="Guruge J."/>
            <person name="Turnbaugh P.J."/>
            <person name="Mahowald M."/>
            <person name="Liep D."/>
            <person name="Gordon J."/>
        </authorList>
    </citation>
    <scope>NUCLEOTIDE SEQUENCE [LARGE SCALE GENOMIC DNA]</scope>
    <source>
        <strain evidence="6 7">DSM 15981</strain>
    </source>
</reference>
<feature type="domain" description="HTH cro/C1-type" evidence="5">
    <location>
        <begin position="30"/>
        <end position="57"/>
    </location>
</feature>
<keyword evidence="7" id="KW-1185">Reference proteome</keyword>
<dbReference type="Gene3D" id="1.10.260.40">
    <property type="entry name" value="lambda repressor-like DNA-binding domains"/>
    <property type="match status" value="1"/>
</dbReference>
<evidence type="ECO:0000256" key="1">
    <source>
        <dbReference type="ARBA" id="ARBA00023015"/>
    </source>
</evidence>